<keyword evidence="3" id="KW-1185">Reference proteome</keyword>
<proteinExistence type="predicted"/>
<dbReference type="AlphaFoldDB" id="A0A6I6H1P0"/>
<dbReference type="EMBL" id="CP046566">
    <property type="protein sequence ID" value="QGW28541.1"/>
    <property type="molecule type" value="Genomic_DNA"/>
</dbReference>
<reference evidence="2 3" key="1">
    <citation type="submission" date="2019-11" db="EMBL/GenBank/DDBJ databases">
        <authorList>
            <person name="Im W.T."/>
        </authorList>
    </citation>
    <scope>NUCLEOTIDE SEQUENCE [LARGE SCALE GENOMIC DNA]</scope>
    <source>
        <strain evidence="2 3">SB-02</strain>
    </source>
</reference>
<dbReference type="SUPFAM" id="SSF51182">
    <property type="entry name" value="RmlC-like cupins"/>
    <property type="match status" value="1"/>
</dbReference>
<name>A0A6I6H1P0_9BACT</name>
<evidence type="ECO:0000313" key="3">
    <source>
        <dbReference type="Proteomes" id="UP000426027"/>
    </source>
</evidence>
<dbReference type="InterPro" id="IPR011051">
    <property type="entry name" value="RmlC_Cupin_sf"/>
</dbReference>
<accession>A0A6I6H1P0</accession>
<dbReference type="Pfam" id="PF07883">
    <property type="entry name" value="Cupin_2"/>
    <property type="match status" value="1"/>
</dbReference>
<evidence type="ECO:0000259" key="1">
    <source>
        <dbReference type="Pfam" id="PF07883"/>
    </source>
</evidence>
<gene>
    <name evidence="2" type="ORF">GLV81_10910</name>
</gene>
<protein>
    <submittedName>
        <fullName evidence="2">Cupin domain-containing protein</fullName>
    </submittedName>
</protein>
<sequence>MHVSVSKALELLRHSGQLFTEVFRHGSMTAEIYKPQRVDFQQPHNRDEMYVVIAGHGEFYNGGNTVPFGPGDYLFVKAGVEHRFLNFSEDFCTWVFFYGPDGGEEEPPVF</sequence>
<evidence type="ECO:0000313" key="2">
    <source>
        <dbReference type="EMBL" id="QGW28541.1"/>
    </source>
</evidence>
<feature type="domain" description="Cupin type-2" evidence="1">
    <location>
        <begin position="34"/>
        <end position="97"/>
    </location>
</feature>
<dbReference type="InterPro" id="IPR014710">
    <property type="entry name" value="RmlC-like_jellyroll"/>
</dbReference>
<dbReference type="Gene3D" id="2.60.120.10">
    <property type="entry name" value="Jelly Rolls"/>
    <property type="match status" value="1"/>
</dbReference>
<dbReference type="KEGG" id="fls:GLV81_10910"/>
<dbReference type="RefSeq" id="WP_157478894.1">
    <property type="nucleotide sequence ID" value="NZ_CP046566.1"/>
</dbReference>
<dbReference type="InterPro" id="IPR013096">
    <property type="entry name" value="Cupin_2"/>
</dbReference>
<dbReference type="Proteomes" id="UP000426027">
    <property type="component" value="Chromosome"/>
</dbReference>
<organism evidence="2 3">
    <name type="scientific">Phnomibacter ginsenosidimutans</name>
    <dbReference type="NCBI Taxonomy" id="2676868"/>
    <lineage>
        <taxon>Bacteria</taxon>
        <taxon>Pseudomonadati</taxon>
        <taxon>Bacteroidota</taxon>
        <taxon>Chitinophagia</taxon>
        <taxon>Chitinophagales</taxon>
        <taxon>Chitinophagaceae</taxon>
        <taxon>Phnomibacter</taxon>
    </lineage>
</organism>